<feature type="region of interest" description="Disordered" evidence="1">
    <location>
        <begin position="60"/>
        <end position="81"/>
    </location>
</feature>
<dbReference type="EMBL" id="FPJO01000013">
    <property type="protein sequence ID" value="SFY19754.1"/>
    <property type="molecule type" value="Genomic_DNA"/>
</dbReference>
<reference evidence="2" key="1">
    <citation type="submission" date="2016-11" db="EMBL/GenBank/DDBJ databases">
        <authorList>
            <person name="Jaros S."/>
            <person name="Januszkiewicz K."/>
            <person name="Wedrychowicz H."/>
        </authorList>
    </citation>
    <scope>NUCLEOTIDE SEQUENCE [LARGE SCALE GENOMIC DNA]</scope>
    <source>
        <strain evidence="2">OK807</strain>
    </source>
</reference>
<dbReference type="AlphaFoldDB" id="A0A1K2D9J8"/>
<proteinExistence type="predicted"/>
<dbReference type="RefSeq" id="WP_072486921.1">
    <property type="nucleotide sequence ID" value="NZ_CP108276.1"/>
</dbReference>
<accession>A0A1K2D9J8</accession>
<evidence type="ECO:0000256" key="1">
    <source>
        <dbReference type="SAM" id="MobiDB-lite"/>
    </source>
</evidence>
<organism evidence="2">
    <name type="scientific">Streptomyces atratus</name>
    <dbReference type="NCBI Taxonomy" id="1893"/>
    <lineage>
        <taxon>Bacteria</taxon>
        <taxon>Bacillati</taxon>
        <taxon>Actinomycetota</taxon>
        <taxon>Actinomycetes</taxon>
        <taxon>Kitasatosporales</taxon>
        <taxon>Streptomycetaceae</taxon>
        <taxon>Streptomyces</taxon>
    </lineage>
</organism>
<gene>
    <name evidence="2" type="ORF">SAMN02787144_101347</name>
</gene>
<dbReference type="OrthoDB" id="3439521at2"/>
<sequence length="192" mass="20407">MIHKVGSATSQAAADRRAADFHRLLTWAISLLPDDARPPASAELNDTVLAARARRSDARTRSFEDRAAARARPARTPSAGPEEAIAALRAARTVLDADAVLTAGPVDWSALAAAHRREPFARTQRRGLIARTDCPDDVTAALLTPWDPGVANRLVARQHQLPASAPERLPDHEGGLPDLLDAAADEVEAVSG</sequence>
<evidence type="ECO:0000313" key="2">
    <source>
        <dbReference type="EMBL" id="SFY19754.1"/>
    </source>
</evidence>
<name>A0A1K2D9J8_STRAR</name>
<dbReference type="Proteomes" id="UP000181909">
    <property type="component" value="Unassembled WGS sequence"/>
</dbReference>
<protein>
    <submittedName>
        <fullName evidence="2">Uncharacterized protein</fullName>
    </submittedName>
</protein>